<dbReference type="InParanoid" id="W2S9R3"/>
<dbReference type="RefSeq" id="XP_008712189.1">
    <property type="nucleotide sequence ID" value="XM_008713967.1"/>
</dbReference>
<dbReference type="STRING" id="1220924.W2S9R3"/>
<dbReference type="OrthoDB" id="2152248at2759"/>
<protein>
    <recommendedName>
        <fullName evidence="3">AB hydrolase-1 domain-containing protein</fullName>
    </recommendedName>
</protein>
<dbReference type="HOGENOM" id="CLU_048444_1_0_1"/>
<reference evidence="1 2" key="1">
    <citation type="submission" date="2013-03" db="EMBL/GenBank/DDBJ databases">
        <title>The Genome Sequence of Phialophora europaea CBS 101466.</title>
        <authorList>
            <consortium name="The Broad Institute Genomics Platform"/>
            <person name="Cuomo C."/>
            <person name="de Hoog S."/>
            <person name="Gorbushina A."/>
            <person name="Walker B."/>
            <person name="Young S.K."/>
            <person name="Zeng Q."/>
            <person name="Gargeya S."/>
            <person name="Fitzgerald M."/>
            <person name="Haas B."/>
            <person name="Abouelleil A."/>
            <person name="Allen A.W."/>
            <person name="Alvarado L."/>
            <person name="Arachchi H.M."/>
            <person name="Berlin A.M."/>
            <person name="Chapman S.B."/>
            <person name="Gainer-Dewar J."/>
            <person name="Goldberg J."/>
            <person name="Griggs A."/>
            <person name="Gujja S."/>
            <person name="Hansen M."/>
            <person name="Howarth C."/>
            <person name="Imamovic A."/>
            <person name="Ireland A."/>
            <person name="Larimer J."/>
            <person name="McCowan C."/>
            <person name="Murphy C."/>
            <person name="Pearson M."/>
            <person name="Poon T.W."/>
            <person name="Priest M."/>
            <person name="Roberts A."/>
            <person name="Saif S."/>
            <person name="Shea T."/>
            <person name="Sisk P."/>
            <person name="Sykes S."/>
            <person name="Wortman J."/>
            <person name="Nusbaum C."/>
            <person name="Birren B."/>
        </authorList>
    </citation>
    <scope>NUCLEOTIDE SEQUENCE [LARGE SCALE GENOMIC DNA]</scope>
    <source>
        <strain evidence="1 2">CBS 101466</strain>
    </source>
</reference>
<dbReference type="InterPro" id="IPR029058">
    <property type="entry name" value="AB_hydrolase_fold"/>
</dbReference>
<dbReference type="GeneID" id="19976632"/>
<organism evidence="1 2">
    <name type="scientific">Cyphellophora europaea (strain CBS 101466)</name>
    <name type="common">Phialophora europaea</name>
    <dbReference type="NCBI Taxonomy" id="1220924"/>
    <lineage>
        <taxon>Eukaryota</taxon>
        <taxon>Fungi</taxon>
        <taxon>Dikarya</taxon>
        <taxon>Ascomycota</taxon>
        <taxon>Pezizomycotina</taxon>
        <taxon>Eurotiomycetes</taxon>
        <taxon>Chaetothyriomycetidae</taxon>
        <taxon>Chaetothyriales</taxon>
        <taxon>Cyphellophoraceae</taxon>
        <taxon>Cyphellophora</taxon>
    </lineage>
</organism>
<dbReference type="Proteomes" id="UP000030752">
    <property type="component" value="Unassembled WGS sequence"/>
</dbReference>
<proteinExistence type="predicted"/>
<dbReference type="Gene3D" id="3.40.50.1820">
    <property type="entry name" value="alpha/beta hydrolase"/>
    <property type="match status" value="1"/>
</dbReference>
<keyword evidence="2" id="KW-1185">Reference proteome</keyword>
<evidence type="ECO:0008006" key="3">
    <source>
        <dbReference type="Google" id="ProtNLM"/>
    </source>
</evidence>
<dbReference type="SUPFAM" id="SSF53474">
    <property type="entry name" value="alpha/beta-Hydrolases"/>
    <property type="match status" value="1"/>
</dbReference>
<name>W2S9R3_CYPE1</name>
<dbReference type="VEuPathDB" id="FungiDB:HMPREF1541_09293"/>
<evidence type="ECO:0000313" key="2">
    <source>
        <dbReference type="Proteomes" id="UP000030752"/>
    </source>
</evidence>
<dbReference type="EMBL" id="KB822712">
    <property type="protein sequence ID" value="ETN45461.1"/>
    <property type="molecule type" value="Genomic_DNA"/>
</dbReference>
<sequence>MPPKRPSAPNPVEYTYAQPTNSSVSHSIASPPAISSTTFHIAGILTHVHGLAELPSSCTEVAVLWLLHPRLQDHRCMAPFAAHIITNYYAHLKTGAGGRGTGGKETGLIAVSFDQRNHGTRLVDKLANEAWRSGNEHHAQDMFSCFAGTAEDTSLLLNYLAAYAFPEGKVRIARNMVMGISLGGHAAWHLVMRDERFSAAIVVIGCPDYTRLMVDRARLSKRACWLEGQGKGFLGSKDWPQGLVEAIDRVDPASYFSKVLGRGAAPGEEDWARTMSEEEVRRVRPEMERCFGGKRLLILSGGADKLVNYKFSEPFLTWLKSATAKGGWFDDGGLHLKDVVAEGYGHEVPPSMVEEMLPFINETMDEADGRQRRRSKI</sequence>
<dbReference type="AlphaFoldDB" id="W2S9R3"/>
<gene>
    <name evidence="1" type="ORF">HMPREF1541_09293</name>
</gene>
<evidence type="ECO:0000313" key="1">
    <source>
        <dbReference type="EMBL" id="ETN45461.1"/>
    </source>
</evidence>
<dbReference type="PANTHER" id="PTHR47381">
    <property type="entry name" value="ALPHA/BETA-HYDROLASES SUPERFAMILY PROTEIN"/>
    <property type="match status" value="1"/>
</dbReference>
<dbReference type="PANTHER" id="PTHR47381:SF3">
    <property type="entry name" value="ALPHA_BETA-HYDROLASES SUPERFAMILY PROTEIN"/>
    <property type="match status" value="1"/>
</dbReference>
<dbReference type="eggNOG" id="ENOG502S342">
    <property type="taxonomic scope" value="Eukaryota"/>
</dbReference>
<accession>W2S9R3</accession>